<reference evidence="2 3" key="1">
    <citation type="submission" date="2019-06" db="EMBL/GenBank/DDBJ databases">
        <title>Sequencing the genomes of 1000 actinobacteria strains.</title>
        <authorList>
            <person name="Klenk H.-P."/>
        </authorList>
    </citation>
    <scope>NUCLEOTIDE SEQUENCE [LARGE SCALE GENOMIC DNA]</scope>
    <source>
        <strain evidence="2 3">DSM 18935</strain>
    </source>
</reference>
<keyword evidence="3" id="KW-1185">Reference proteome</keyword>
<comment type="caution">
    <text evidence="2">The sequence shown here is derived from an EMBL/GenBank/DDBJ whole genome shotgun (WGS) entry which is preliminary data.</text>
</comment>
<evidence type="ECO:0000313" key="2">
    <source>
        <dbReference type="EMBL" id="TWD16743.1"/>
    </source>
</evidence>
<sequence length="206" mass="21443">MLTGCSIGVGSEEPATSASQDEGGGSASATGSEDEGGGSASATGSEDEGGENSSEELDTQAGEPGVDPEEPPEPIATVEAPATDSTGEPTTLTVDLLEARREDELLVLTFRFTPAEGDGKPQWLYHYLGQQTWAPQVIDTTNLRVHDVVKGEGQPKPLLTDYQGTKFGPGQRYYAFAVFAAPPEDVESVTVNVVGGARSLTEVPLS</sequence>
<dbReference type="AlphaFoldDB" id="A0A560WGD1"/>
<feature type="compositionally biased region" description="Acidic residues" evidence="1">
    <location>
        <begin position="45"/>
        <end position="58"/>
    </location>
</feature>
<evidence type="ECO:0000256" key="1">
    <source>
        <dbReference type="SAM" id="MobiDB-lite"/>
    </source>
</evidence>
<protein>
    <submittedName>
        <fullName evidence="2">Uncharacterized protein</fullName>
    </submittedName>
</protein>
<evidence type="ECO:0000313" key="3">
    <source>
        <dbReference type="Proteomes" id="UP000315628"/>
    </source>
</evidence>
<gene>
    <name evidence="2" type="ORF">FB557_0279</name>
</gene>
<organism evidence="2 3">
    <name type="scientific">Marihabitans asiaticum</name>
    <dbReference type="NCBI Taxonomy" id="415218"/>
    <lineage>
        <taxon>Bacteria</taxon>
        <taxon>Bacillati</taxon>
        <taxon>Actinomycetota</taxon>
        <taxon>Actinomycetes</taxon>
        <taxon>Micrococcales</taxon>
        <taxon>Intrasporangiaceae</taxon>
        <taxon>Marihabitans</taxon>
    </lineage>
</organism>
<proteinExistence type="predicted"/>
<dbReference type="Proteomes" id="UP000315628">
    <property type="component" value="Unassembled WGS sequence"/>
</dbReference>
<dbReference type="EMBL" id="VIUW01000001">
    <property type="protein sequence ID" value="TWD16743.1"/>
    <property type="molecule type" value="Genomic_DNA"/>
</dbReference>
<name>A0A560WGD1_9MICO</name>
<accession>A0A560WGD1</accession>
<feature type="region of interest" description="Disordered" evidence="1">
    <location>
        <begin position="1"/>
        <end position="89"/>
    </location>
</feature>